<dbReference type="InterPro" id="IPR008991">
    <property type="entry name" value="Translation_prot_SH3-like_sf"/>
</dbReference>
<dbReference type="OrthoDB" id="9803541at2"/>
<dbReference type="EMBL" id="CP007514">
    <property type="protein sequence ID" value="AHY46681.1"/>
    <property type="molecule type" value="Genomic_DNA"/>
</dbReference>
<proteinExistence type="inferred from homology"/>
<evidence type="ECO:0000313" key="9">
    <source>
        <dbReference type="Proteomes" id="UP000025229"/>
    </source>
</evidence>
<dbReference type="GO" id="GO:0003735">
    <property type="term" value="F:structural constituent of ribosome"/>
    <property type="evidence" value="ECO:0007669"/>
    <property type="project" value="InterPro"/>
</dbReference>
<dbReference type="PIRSF" id="PIRSF002191">
    <property type="entry name" value="Ribosomal_L19"/>
    <property type="match status" value="1"/>
</dbReference>
<accession>A0A023X3C3</accession>
<dbReference type="AlphaFoldDB" id="A0A023X3C3"/>
<dbReference type="PATRIC" id="fig|42256.3.peg.1416"/>
<dbReference type="STRING" id="42256.RradSPS_1398"/>
<dbReference type="InterPro" id="IPR038657">
    <property type="entry name" value="Ribosomal_bL19_sf"/>
</dbReference>
<dbReference type="eggNOG" id="COG0335">
    <property type="taxonomic scope" value="Bacteria"/>
</dbReference>
<keyword evidence="9" id="KW-1185">Reference proteome</keyword>
<dbReference type="GO" id="GO:0006412">
    <property type="term" value="P:translation"/>
    <property type="evidence" value="ECO:0007669"/>
    <property type="project" value="UniProtKB-UniRule"/>
</dbReference>
<dbReference type="Proteomes" id="UP000025229">
    <property type="component" value="Chromosome"/>
</dbReference>
<dbReference type="PRINTS" id="PR00061">
    <property type="entry name" value="RIBOSOMALL19"/>
</dbReference>
<evidence type="ECO:0000256" key="3">
    <source>
        <dbReference type="ARBA" id="ARBA00022980"/>
    </source>
</evidence>
<keyword evidence="4 6" id="KW-0687">Ribonucleoprotein</keyword>
<sequence>MITSETLEKRDVNFKPGDTVRVQYRVTEGNRERLQAFEGLCIARKGGGINETFIVRKNSFGVDVERIFPLHSPKIAAIEVVTRGAVRRAKLYYIRDKVGKAARVKRAR</sequence>
<dbReference type="PANTHER" id="PTHR15680">
    <property type="entry name" value="RIBOSOMAL PROTEIN L19"/>
    <property type="match status" value="1"/>
</dbReference>
<organism evidence="8 9">
    <name type="scientific">Rubrobacter radiotolerans</name>
    <name type="common">Arthrobacter radiotolerans</name>
    <dbReference type="NCBI Taxonomy" id="42256"/>
    <lineage>
        <taxon>Bacteria</taxon>
        <taxon>Bacillati</taxon>
        <taxon>Actinomycetota</taxon>
        <taxon>Rubrobacteria</taxon>
        <taxon>Rubrobacterales</taxon>
        <taxon>Rubrobacteraceae</taxon>
        <taxon>Rubrobacter</taxon>
    </lineage>
</organism>
<comment type="similarity">
    <text evidence="2 6 7">Belongs to the bacterial ribosomal protein bL19 family.</text>
</comment>
<dbReference type="KEGG" id="rrd:RradSPS_1398"/>
<evidence type="ECO:0000256" key="6">
    <source>
        <dbReference type="HAMAP-Rule" id="MF_00402"/>
    </source>
</evidence>
<dbReference type="HOGENOM" id="CLU_103507_2_1_11"/>
<dbReference type="PANTHER" id="PTHR15680:SF9">
    <property type="entry name" value="LARGE RIBOSOMAL SUBUNIT PROTEIN BL19M"/>
    <property type="match status" value="1"/>
</dbReference>
<keyword evidence="3 6" id="KW-0689">Ribosomal protein</keyword>
<evidence type="ECO:0000256" key="2">
    <source>
        <dbReference type="ARBA" id="ARBA00005781"/>
    </source>
</evidence>
<comment type="function">
    <text evidence="1 6 7">This protein is located at the 30S-50S ribosomal subunit interface and may play a role in the structure and function of the aminoacyl-tRNA binding site.</text>
</comment>
<dbReference type="NCBIfam" id="TIGR01024">
    <property type="entry name" value="rplS_bact"/>
    <property type="match status" value="1"/>
</dbReference>
<dbReference type="Gene3D" id="2.30.30.790">
    <property type="match status" value="1"/>
</dbReference>
<evidence type="ECO:0000256" key="1">
    <source>
        <dbReference type="ARBA" id="ARBA00002349"/>
    </source>
</evidence>
<gene>
    <name evidence="6" type="primary">rplS</name>
    <name evidence="8" type="ORF">RradSPS_1398</name>
</gene>
<protein>
    <recommendedName>
        <fullName evidence="5 6">Large ribosomal subunit protein bL19</fullName>
    </recommendedName>
</protein>
<evidence type="ECO:0000313" key="8">
    <source>
        <dbReference type="EMBL" id="AHY46681.1"/>
    </source>
</evidence>
<dbReference type="SUPFAM" id="SSF50104">
    <property type="entry name" value="Translation proteins SH3-like domain"/>
    <property type="match status" value="1"/>
</dbReference>
<evidence type="ECO:0000256" key="4">
    <source>
        <dbReference type="ARBA" id="ARBA00023274"/>
    </source>
</evidence>
<dbReference type="Pfam" id="PF01245">
    <property type="entry name" value="Ribosomal_L19"/>
    <property type="match status" value="1"/>
</dbReference>
<evidence type="ECO:0000256" key="5">
    <source>
        <dbReference type="ARBA" id="ARBA00035171"/>
    </source>
</evidence>
<dbReference type="HAMAP" id="MF_00402">
    <property type="entry name" value="Ribosomal_bL19"/>
    <property type="match status" value="1"/>
</dbReference>
<dbReference type="InterPro" id="IPR001857">
    <property type="entry name" value="Ribosomal_bL19"/>
</dbReference>
<name>A0A023X3C3_RUBRA</name>
<evidence type="ECO:0000256" key="7">
    <source>
        <dbReference type="RuleBase" id="RU000559"/>
    </source>
</evidence>
<reference evidence="8 9" key="1">
    <citation type="submission" date="2014-03" db="EMBL/GenBank/DDBJ databases">
        <title>Complete genome sequence of the Radio-Resistant Rubrobacter radiotolerans RSPS-4.</title>
        <authorList>
            <person name="Egas C.C."/>
            <person name="Barroso C.C."/>
            <person name="Froufe H.J.C."/>
            <person name="Pacheco J.J."/>
            <person name="Albuquerque L.L."/>
            <person name="da Costa M.M.S."/>
        </authorList>
    </citation>
    <scope>NUCLEOTIDE SEQUENCE [LARGE SCALE GENOMIC DNA]</scope>
    <source>
        <strain evidence="8 9">RSPS-4</strain>
    </source>
</reference>
<dbReference type="InterPro" id="IPR018257">
    <property type="entry name" value="Ribosomal_bL19_CS"/>
</dbReference>
<dbReference type="GO" id="GO:0022625">
    <property type="term" value="C:cytosolic large ribosomal subunit"/>
    <property type="evidence" value="ECO:0007669"/>
    <property type="project" value="TreeGrafter"/>
</dbReference>
<dbReference type="RefSeq" id="WP_038681627.1">
    <property type="nucleotide sequence ID" value="NZ_CP007514.1"/>
</dbReference>
<dbReference type="PROSITE" id="PS01015">
    <property type="entry name" value="RIBOSOMAL_L19"/>
    <property type="match status" value="1"/>
</dbReference>